<feature type="compositionally biased region" description="Polar residues" evidence="1">
    <location>
        <begin position="286"/>
        <end position="303"/>
    </location>
</feature>
<proteinExistence type="predicted"/>
<evidence type="ECO:0000313" key="3">
    <source>
        <dbReference type="Proteomes" id="UP001498398"/>
    </source>
</evidence>
<reference evidence="2 3" key="1">
    <citation type="submission" date="2024-01" db="EMBL/GenBank/DDBJ databases">
        <title>A draft genome for the cacao thread blight pathogen Marasmiellus scandens.</title>
        <authorList>
            <person name="Baruah I.K."/>
            <person name="Leung J."/>
            <person name="Bukari Y."/>
            <person name="Amoako-Attah I."/>
            <person name="Meinhardt L.W."/>
            <person name="Bailey B.A."/>
            <person name="Cohen S.P."/>
        </authorList>
    </citation>
    <scope>NUCLEOTIDE SEQUENCE [LARGE SCALE GENOMIC DNA]</scope>
    <source>
        <strain evidence="2 3">GH-19</strain>
    </source>
</reference>
<protein>
    <submittedName>
        <fullName evidence="2">Uncharacterized protein</fullName>
    </submittedName>
</protein>
<comment type="caution">
    <text evidence="2">The sequence shown here is derived from an EMBL/GenBank/DDBJ whole genome shotgun (WGS) entry which is preliminary data.</text>
</comment>
<gene>
    <name evidence="2" type="ORF">VKT23_002506</name>
</gene>
<feature type="region of interest" description="Disordered" evidence="1">
    <location>
        <begin position="286"/>
        <end position="320"/>
    </location>
</feature>
<name>A0ABR1K891_9AGAR</name>
<organism evidence="2 3">
    <name type="scientific">Marasmiellus scandens</name>
    <dbReference type="NCBI Taxonomy" id="2682957"/>
    <lineage>
        <taxon>Eukaryota</taxon>
        <taxon>Fungi</taxon>
        <taxon>Dikarya</taxon>
        <taxon>Basidiomycota</taxon>
        <taxon>Agaricomycotina</taxon>
        <taxon>Agaricomycetes</taxon>
        <taxon>Agaricomycetidae</taxon>
        <taxon>Agaricales</taxon>
        <taxon>Marasmiineae</taxon>
        <taxon>Omphalotaceae</taxon>
        <taxon>Marasmiellus</taxon>
    </lineage>
</organism>
<feature type="compositionally biased region" description="Basic and acidic residues" evidence="1">
    <location>
        <begin position="308"/>
        <end position="320"/>
    </location>
</feature>
<keyword evidence="3" id="KW-1185">Reference proteome</keyword>
<evidence type="ECO:0000313" key="2">
    <source>
        <dbReference type="EMBL" id="KAK7471091.1"/>
    </source>
</evidence>
<accession>A0ABR1K891</accession>
<evidence type="ECO:0000256" key="1">
    <source>
        <dbReference type="SAM" id="MobiDB-lite"/>
    </source>
</evidence>
<dbReference type="Proteomes" id="UP001498398">
    <property type="component" value="Unassembled WGS sequence"/>
</dbReference>
<dbReference type="EMBL" id="JBANRG010000002">
    <property type="protein sequence ID" value="KAK7471091.1"/>
    <property type="molecule type" value="Genomic_DNA"/>
</dbReference>
<sequence>MATFEDPVIYILSLFQERFMSGTWSNLFAAMEEDAQVSPPIESVAELRLRMNTKKPTAILVIDAGITQPRFETVLNELVEYTKSGGTVVCCCNFTGDLSSSGRPFFSNWDLPWDFSQYCRHSVILTATAASGLSQSNISQLEQTTFRYKLTSLVDVLPEHSLYKSGDIQTETRNGVLIPSDPRETVVAYAPVGRGYLGYVGDANNLDFSSKAIMAMCRLPVEAFVPEPQDERYTLHWTEDGNFQATPSMGTSSTLSSGFGRDAQNYQFTFGQSDPAVIYTSATTNYAGSSRYNQPGPSASTSGRRARPREAEVRVAKSQH</sequence>